<dbReference type="PROSITE" id="PS00688">
    <property type="entry name" value="SIGMA54_INTERACT_3"/>
    <property type="match status" value="1"/>
</dbReference>
<dbReference type="FunFam" id="1.10.8.60:FF:000014">
    <property type="entry name" value="DNA-binding transcriptional regulator NtrC"/>
    <property type="match status" value="1"/>
</dbReference>
<dbReference type="PANTHER" id="PTHR32071:SF123">
    <property type="entry name" value="DNA-BINDING TRANSCRIPTIONAL ACTIVATOR HYFR-RELATED"/>
    <property type="match status" value="1"/>
</dbReference>
<dbReference type="RefSeq" id="WP_107251901.1">
    <property type="nucleotide sequence ID" value="NZ_PYOC01000001.1"/>
</dbReference>
<evidence type="ECO:0000313" key="9">
    <source>
        <dbReference type="Proteomes" id="UP000241803"/>
    </source>
</evidence>
<protein>
    <submittedName>
        <fullName evidence="8">AAA family ATPase</fullName>
    </submittedName>
</protein>
<dbReference type="Gene3D" id="1.10.8.60">
    <property type="match status" value="1"/>
</dbReference>
<dbReference type="Gene3D" id="3.30.450.40">
    <property type="match status" value="1"/>
</dbReference>
<accession>A0A2T3LD05</accession>
<dbReference type="FunFam" id="3.40.50.300:FF:000006">
    <property type="entry name" value="DNA-binding transcriptional regulator NtrC"/>
    <property type="match status" value="1"/>
</dbReference>
<dbReference type="InterPro" id="IPR003593">
    <property type="entry name" value="AAA+_ATPase"/>
</dbReference>
<keyword evidence="4" id="KW-0238">DNA-binding</keyword>
<dbReference type="GO" id="GO:0005524">
    <property type="term" value="F:ATP binding"/>
    <property type="evidence" value="ECO:0007669"/>
    <property type="project" value="UniProtKB-KW"/>
</dbReference>
<keyword evidence="2" id="KW-0067">ATP-binding</keyword>
<dbReference type="InterPro" id="IPR002078">
    <property type="entry name" value="Sigma_54_int"/>
</dbReference>
<dbReference type="Pfam" id="PF25601">
    <property type="entry name" value="AAA_lid_14"/>
    <property type="match status" value="1"/>
</dbReference>
<dbReference type="InterPro" id="IPR025943">
    <property type="entry name" value="Sigma_54_int_dom_ATP-bd_2"/>
</dbReference>
<dbReference type="InterPro" id="IPR058031">
    <property type="entry name" value="AAA_lid_NorR"/>
</dbReference>
<keyword evidence="3" id="KW-0805">Transcription regulation</keyword>
<dbReference type="Proteomes" id="UP000241803">
    <property type="component" value="Unassembled WGS sequence"/>
</dbReference>
<dbReference type="InterPro" id="IPR027417">
    <property type="entry name" value="P-loop_NTPase"/>
</dbReference>
<dbReference type="GO" id="GO:0003677">
    <property type="term" value="F:DNA binding"/>
    <property type="evidence" value="ECO:0007669"/>
    <property type="project" value="UniProtKB-KW"/>
</dbReference>
<keyword evidence="9" id="KW-1185">Reference proteome</keyword>
<evidence type="ECO:0000256" key="4">
    <source>
        <dbReference type="ARBA" id="ARBA00023125"/>
    </source>
</evidence>
<keyword evidence="6" id="KW-0804">Transcription</keyword>
<feature type="domain" description="Sigma-54 factor interaction" evidence="7">
    <location>
        <begin position="363"/>
        <end position="592"/>
    </location>
</feature>
<dbReference type="SMART" id="SM00382">
    <property type="entry name" value="AAA"/>
    <property type="match status" value="1"/>
</dbReference>
<dbReference type="GO" id="GO:0006355">
    <property type="term" value="P:regulation of DNA-templated transcription"/>
    <property type="evidence" value="ECO:0007669"/>
    <property type="project" value="InterPro"/>
</dbReference>
<dbReference type="PANTHER" id="PTHR32071">
    <property type="entry name" value="TRANSCRIPTIONAL REGULATORY PROTEIN"/>
    <property type="match status" value="1"/>
</dbReference>
<evidence type="ECO:0000256" key="6">
    <source>
        <dbReference type="ARBA" id="ARBA00023163"/>
    </source>
</evidence>
<sequence>MEHFENDLMNLSKALLSSNDISGLMTFLNNDDLSFIQVERVNIILKSDLDALPCLYFFDQENELQCYQYNQNSPLLHSIVNDDCTHRIQGEALYFSYPQLIDHPAYSNINNYCKVPLVSVCKQLGSIEFINVELKNDDYSEKQLKLFTNMITAMVEHIIEHELASNIARQISDERNSFQMLVDVTNAVISRSTKKELITSLLKFLYQHFSMSDLSIIQTHDGHYGQNSCSYSHGKIDYCCHFFSNDDVIKDAVEKNKPVVLSAKTIQQLSLDNNVPFFPLAVKSACVVPMVFRNSTIGYICYMQREDKPYLPQDVELFLQIAARVALAMHSLKVHEAISKKIPATTYINIEESYMDHAIFDDIISQSEVMNKVLDQVAMVADCDSTVLILGESGTGKELIAQAIHKLSRRSNTRMVKMNCAAVPAGLFESELFGHERGAFTGAINQRVGRFEQAHKGTLFLDEIGDMPLELQPKLLRALQESEIERVGKNQLISVDVRIVVATNANLLSMVESKDFRGDLYYRLNVFPIKIPPLRDRPEDIPLLVKHFTRVISKKMGKDITAIAAETLDTLSNFPWPGNVRELRNFIERSVILTRGHVLNVPTDELITASSVSSQKNIIQSKSVLAVTDNIFDRDAVISALRESNGVIAGPRGAAVKLNVKRTTLLSRMQKMGIKSHDYLDKINQNCSE</sequence>
<dbReference type="PROSITE" id="PS00675">
    <property type="entry name" value="SIGMA54_INTERACT_1"/>
    <property type="match status" value="1"/>
</dbReference>
<dbReference type="Pfam" id="PF00158">
    <property type="entry name" value="Sigma54_activat"/>
    <property type="match status" value="1"/>
</dbReference>
<reference evidence="8 9" key="1">
    <citation type="submission" date="2018-03" db="EMBL/GenBank/DDBJ databases">
        <title>Whole genome sequencing of Histamine producing bacteria.</title>
        <authorList>
            <person name="Butler K."/>
        </authorList>
    </citation>
    <scope>NUCLEOTIDE SEQUENCE [LARGE SCALE GENOMIC DNA]</scope>
    <source>
        <strain evidence="8 9">ATCC 19614</strain>
    </source>
</reference>
<dbReference type="InterPro" id="IPR029016">
    <property type="entry name" value="GAF-like_dom_sf"/>
</dbReference>
<name>A0A2T3LD05_9GAMM</name>
<keyword evidence="5" id="KW-0010">Activator</keyword>
<dbReference type="AlphaFoldDB" id="A0A2T3LD05"/>
<evidence type="ECO:0000256" key="5">
    <source>
        <dbReference type="ARBA" id="ARBA00023159"/>
    </source>
</evidence>
<proteinExistence type="predicted"/>
<keyword evidence="1" id="KW-0547">Nucleotide-binding</keyword>
<evidence type="ECO:0000313" key="8">
    <source>
        <dbReference type="EMBL" id="PSV49247.1"/>
    </source>
</evidence>
<evidence type="ECO:0000256" key="3">
    <source>
        <dbReference type="ARBA" id="ARBA00023015"/>
    </source>
</evidence>
<dbReference type="InterPro" id="IPR025944">
    <property type="entry name" value="Sigma_54_int_dom_CS"/>
</dbReference>
<evidence type="ECO:0000256" key="1">
    <source>
        <dbReference type="ARBA" id="ARBA00022741"/>
    </source>
</evidence>
<organism evidence="8 9">
    <name type="scientific">Photobacterium indicum</name>
    <dbReference type="NCBI Taxonomy" id="81447"/>
    <lineage>
        <taxon>Bacteria</taxon>
        <taxon>Pseudomonadati</taxon>
        <taxon>Pseudomonadota</taxon>
        <taxon>Gammaproteobacteria</taxon>
        <taxon>Vibrionales</taxon>
        <taxon>Vibrionaceae</taxon>
        <taxon>Photobacterium</taxon>
    </lineage>
</organism>
<dbReference type="EMBL" id="PYOC01000001">
    <property type="protein sequence ID" value="PSV49247.1"/>
    <property type="molecule type" value="Genomic_DNA"/>
</dbReference>
<evidence type="ECO:0000259" key="7">
    <source>
        <dbReference type="PROSITE" id="PS50045"/>
    </source>
</evidence>
<dbReference type="SUPFAM" id="SSF52540">
    <property type="entry name" value="P-loop containing nucleoside triphosphate hydrolases"/>
    <property type="match status" value="1"/>
</dbReference>
<dbReference type="PROSITE" id="PS00676">
    <property type="entry name" value="SIGMA54_INTERACT_2"/>
    <property type="match status" value="1"/>
</dbReference>
<dbReference type="Pfam" id="PF01590">
    <property type="entry name" value="GAF"/>
    <property type="match status" value="1"/>
</dbReference>
<evidence type="ECO:0000256" key="2">
    <source>
        <dbReference type="ARBA" id="ARBA00022840"/>
    </source>
</evidence>
<dbReference type="CDD" id="cd00009">
    <property type="entry name" value="AAA"/>
    <property type="match status" value="1"/>
</dbReference>
<dbReference type="SUPFAM" id="SSF55781">
    <property type="entry name" value="GAF domain-like"/>
    <property type="match status" value="1"/>
</dbReference>
<dbReference type="Gene3D" id="3.40.50.300">
    <property type="entry name" value="P-loop containing nucleotide triphosphate hydrolases"/>
    <property type="match status" value="1"/>
</dbReference>
<comment type="caution">
    <text evidence="8">The sequence shown here is derived from an EMBL/GenBank/DDBJ whole genome shotgun (WGS) entry which is preliminary data.</text>
</comment>
<dbReference type="PROSITE" id="PS50045">
    <property type="entry name" value="SIGMA54_INTERACT_4"/>
    <property type="match status" value="1"/>
</dbReference>
<dbReference type="Gene3D" id="1.10.10.60">
    <property type="entry name" value="Homeodomain-like"/>
    <property type="match status" value="1"/>
</dbReference>
<gene>
    <name evidence="8" type="ORF">C9J47_01375</name>
</gene>
<dbReference type="InterPro" id="IPR025662">
    <property type="entry name" value="Sigma_54_int_dom_ATP-bd_1"/>
</dbReference>
<dbReference type="InterPro" id="IPR003018">
    <property type="entry name" value="GAF"/>
</dbReference>